<evidence type="ECO:0000313" key="1">
    <source>
        <dbReference type="EMBL" id="NRV08767.1"/>
    </source>
</evidence>
<dbReference type="EMBL" id="JABSXK010000001">
    <property type="protein sequence ID" value="NRV08767.1"/>
    <property type="molecule type" value="Genomic_DNA"/>
</dbReference>
<dbReference type="RefSeq" id="WP_274597617.1">
    <property type="nucleotide sequence ID" value="NZ_JABAJE010000005.1"/>
</dbReference>
<dbReference type="Proteomes" id="UP000821656">
    <property type="component" value="Unassembled WGS sequence"/>
</dbReference>
<comment type="caution">
    <text evidence="1">The sequence shown here is derived from an EMBL/GenBank/DDBJ whole genome shotgun (WGS) entry which is preliminary data.</text>
</comment>
<evidence type="ECO:0000313" key="2">
    <source>
        <dbReference type="Proteomes" id="UP000821656"/>
    </source>
</evidence>
<sequence length="40" mass="4729">MQNMISVMKVKFVKIDILLRIKISICFLFRRSLKVGMKLS</sequence>
<protein>
    <submittedName>
        <fullName evidence="1">Uncharacterized protein</fullName>
    </submittedName>
</protein>
<name>A0A9Q5CR34_CLOBE</name>
<proteinExistence type="predicted"/>
<organism evidence="1 2">
    <name type="scientific">Clostridium beijerinckii</name>
    <name type="common">Clostridium MP</name>
    <dbReference type="NCBI Taxonomy" id="1520"/>
    <lineage>
        <taxon>Bacteria</taxon>
        <taxon>Bacillati</taxon>
        <taxon>Bacillota</taxon>
        <taxon>Clostridia</taxon>
        <taxon>Eubacteriales</taxon>
        <taxon>Clostridiaceae</taxon>
        <taxon>Clostridium</taxon>
    </lineage>
</organism>
<dbReference type="AlphaFoldDB" id="A0A9Q5CR34"/>
<gene>
    <name evidence="1" type="ORF">DFH45_001730</name>
</gene>
<accession>A0A9Q5CR34</accession>
<reference evidence="1" key="1">
    <citation type="submission" date="2020-05" db="EMBL/GenBank/DDBJ databases">
        <title>Genomic insights into acetone-butanol-ethanol (ABE) fermentation by sequencing solventogenic clostridia strains.</title>
        <authorList>
            <person name="Brown S."/>
        </authorList>
    </citation>
    <scope>NUCLEOTIDE SEQUENCE</scope>
    <source>
        <strain evidence="1">DJ126</strain>
    </source>
</reference>